<feature type="active site" description="Nucleophile" evidence="9">
    <location>
        <position position="344"/>
    </location>
</feature>
<dbReference type="PANTHER" id="PTHR43873">
    <property type="entry name" value="COBYRINATE A,C-DIAMIDE SYNTHASE"/>
    <property type="match status" value="1"/>
</dbReference>
<dbReference type="SUPFAM" id="SSF52540">
    <property type="entry name" value="P-loop containing nucleoside triphosphate hydrolases"/>
    <property type="match status" value="1"/>
</dbReference>
<dbReference type="GO" id="GO:0005524">
    <property type="term" value="F:ATP binding"/>
    <property type="evidence" value="ECO:0007669"/>
    <property type="project" value="UniProtKB-UniRule"/>
</dbReference>
<evidence type="ECO:0000256" key="5">
    <source>
        <dbReference type="ARBA" id="ARBA00022741"/>
    </source>
</evidence>
<evidence type="ECO:0000256" key="9">
    <source>
        <dbReference type="HAMAP-Rule" id="MF_00027"/>
    </source>
</evidence>
<evidence type="ECO:0000256" key="4">
    <source>
        <dbReference type="ARBA" id="ARBA00022598"/>
    </source>
</evidence>
<comment type="function">
    <text evidence="9">Catalyzes the ATP-dependent amidation of the two carboxylate groups at positions a and c of cobyrinate, using either L-glutamine or ammonia as the nitrogen source.</text>
</comment>
<evidence type="ECO:0000256" key="3">
    <source>
        <dbReference type="ARBA" id="ARBA00022573"/>
    </source>
</evidence>
<dbReference type="SUPFAM" id="SSF52317">
    <property type="entry name" value="Class I glutamine amidotransferase-like"/>
    <property type="match status" value="1"/>
</dbReference>
<keyword evidence="7 9" id="KW-0460">Magnesium</keyword>
<dbReference type="EC" id="6.3.5.11" evidence="9"/>
<protein>
    <recommendedName>
        <fullName evidence="9">Cobyrinate a,c-diamide synthase</fullName>
        <ecNumber evidence="9">6.3.5.11</ecNumber>
    </recommendedName>
    <alternativeName>
        <fullName evidence="9">Cobyrinic acid a,c-diamide synthetase</fullName>
    </alternativeName>
</protein>
<dbReference type="GO" id="GO:0042242">
    <property type="term" value="F:cobyrinic acid a,c-diamide synthase activity"/>
    <property type="evidence" value="ECO:0007669"/>
    <property type="project" value="UniProtKB-UniRule"/>
</dbReference>
<keyword evidence="6 9" id="KW-0067">ATP-binding</keyword>
<dbReference type="Gene3D" id="3.40.50.300">
    <property type="entry name" value="P-loop containing nucleotide triphosphate hydrolases"/>
    <property type="match status" value="2"/>
</dbReference>
<dbReference type="InterPro" id="IPR004484">
    <property type="entry name" value="CbiA/CobB_synth"/>
</dbReference>
<gene>
    <name evidence="12" type="primary">cobB_2</name>
    <name evidence="9" type="synonym">cbiA</name>
    <name evidence="12" type="ORF">VR7878_03648</name>
</gene>
<keyword evidence="8 9" id="KW-0315">Glutamine amidotransferase</keyword>
<dbReference type="HAMAP" id="MF_00027">
    <property type="entry name" value="CobB_CbiA"/>
    <property type="match status" value="1"/>
</dbReference>
<dbReference type="Gene3D" id="3.40.50.880">
    <property type="match status" value="1"/>
</dbReference>
<dbReference type="Pfam" id="PF01656">
    <property type="entry name" value="CbiA"/>
    <property type="match status" value="1"/>
</dbReference>
<evidence type="ECO:0000256" key="6">
    <source>
        <dbReference type="ARBA" id="ARBA00022840"/>
    </source>
</evidence>
<dbReference type="NCBIfam" id="NF002204">
    <property type="entry name" value="PRK01077.1"/>
    <property type="match status" value="1"/>
</dbReference>
<dbReference type="InterPro" id="IPR002586">
    <property type="entry name" value="CobQ/CobB/MinD/ParA_Nub-bd_dom"/>
</dbReference>
<keyword evidence="3 9" id="KW-0169">Cobalamin biosynthesis</keyword>
<dbReference type="PROSITE" id="PS51274">
    <property type="entry name" value="GATASE_COBBQ"/>
    <property type="match status" value="1"/>
</dbReference>
<keyword evidence="4 9" id="KW-0436">Ligase</keyword>
<comment type="domain">
    <text evidence="9">Comprises of two domains. The C-terminal domain contains the binding site for glutamine and catalyzes the hydrolysis of this substrate to glutamate and ammonia. The N-terminal domain is anticipated to bind ATP and cobyrinate and catalyzes the ultimate synthesis of the diamide product. The ammonia produced via the glutaminase domain is probably translocated to the adjacent domain via a molecular tunnel, where it reacts with an activated intermediate.</text>
</comment>
<dbReference type="STRING" id="1123498.VR7878_03648"/>
<dbReference type="EMBL" id="FULE01000055">
    <property type="protein sequence ID" value="SJN59753.1"/>
    <property type="molecule type" value="Genomic_DNA"/>
</dbReference>
<dbReference type="CDD" id="cd05388">
    <property type="entry name" value="CobB_N"/>
    <property type="match status" value="1"/>
</dbReference>
<organism evidence="12 13">
    <name type="scientific">Vibrio ruber (strain DSM 16370 / JCM 11486 / BCRC 17186 / CECT 7878 / LMG 23124 / VR1)</name>
    <dbReference type="NCBI Taxonomy" id="1123498"/>
    <lineage>
        <taxon>Bacteria</taxon>
        <taxon>Pseudomonadati</taxon>
        <taxon>Pseudomonadota</taxon>
        <taxon>Gammaproteobacteria</taxon>
        <taxon>Vibrionales</taxon>
        <taxon>Vibrionaceae</taxon>
        <taxon>Vibrio</taxon>
    </lineage>
</organism>
<evidence type="ECO:0000313" key="12">
    <source>
        <dbReference type="EMBL" id="SJN59753.1"/>
    </source>
</evidence>
<evidence type="ECO:0000256" key="1">
    <source>
        <dbReference type="ARBA" id="ARBA00001946"/>
    </source>
</evidence>
<dbReference type="GO" id="GO:0009236">
    <property type="term" value="P:cobalamin biosynthetic process"/>
    <property type="evidence" value="ECO:0007669"/>
    <property type="project" value="UniProtKB-UniRule"/>
</dbReference>
<comment type="pathway">
    <text evidence="9">Cofactor biosynthesis; adenosylcobalamin biosynthesis; cob(II)yrinate a,c-diamide from sirohydrochlorin (anaerobic route): step 10/10.</text>
</comment>
<evidence type="ECO:0000256" key="8">
    <source>
        <dbReference type="ARBA" id="ARBA00022962"/>
    </source>
</evidence>
<comment type="similarity">
    <text evidence="2">Belongs to the CobB/CobQ family. CobQ subfamily.</text>
</comment>
<evidence type="ECO:0000313" key="13">
    <source>
        <dbReference type="Proteomes" id="UP000188276"/>
    </source>
</evidence>
<comment type="catalytic activity">
    <reaction evidence="9">
        <text>cob(II)yrinate + 2 L-glutamine + 2 ATP + 2 H2O = cob(II)yrinate a,c diamide + 2 L-glutamate + 2 ADP + 2 phosphate + 2 H(+)</text>
        <dbReference type="Rhea" id="RHEA:26289"/>
        <dbReference type="ChEBI" id="CHEBI:15377"/>
        <dbReference type="ChEBI" id="CHEBI:15378"/>
        <dbReference type="ChEBI" id="CHEBI:29985"/>
        <dbReference type="ChEBI" id="CHEBI:30616"/>
        <dbReference type="ChEBI" id="CHEBI:43474"/>
        <dbReference type="ChEBI" id="CHEBI:58359"/>
        <dbReference type="ChEBI" id="CHEBI:58537"/>
        <dbReference type="ChEBI" id="CHEBI:58894"/>
        <dbReference type="ChEBI" id="CHEBI:456216"/>
        <dbReference type="EC" id="6.3.5.11"/>
    </reaction>
</comment>
<keyword evidence="13" id="KW-1185">Reference proteome</keyword>
<sequence length="469" mass="51511">MVLFFIKNQIETDMNAFLIGGTSSGSGKTTLTLGLLRALRRRGLSVQPFKVGPDYIDTAWHSRVSGTISRNLDEFMLPQAVLLNTFYQHVTQVDVAVIEGVMGLYDGYGTDPDYCSSAGMAKQLGCPVILVIDGKAVSTSAAATVLGFKQFDPALNIAGVILNQVNSDGHFDLLKTAIERYTDIPVLGRLPNLKAIELPSRHLGLVTAHEQAAYDDAWDQLAEQIEQHLDLDLLLQVSVLPPVPVTDDTLTAALKGQGNGLTLAMAYDEAFNFYYQDNLDLLAASGVRIVRFSPLQDQAVPDADLIYIGGGFPELYAEQLSANQAMLNGLKRAHEQGVAIYAECGGLMYLGESLIDQAGQQYPMCGIFQGYSTMTTSLKRFGYCQASADQDVLIATQGAVIRGHEFHYSEFTTELTPVFTCTKERDGQILQHWQGGYQVNNTFASYLHVHFGQNPDLLLNWFRRGRTCR</sequence>
<reference evidence="13" key="1">
    <citation type="submission" date="2017-02" db="EMBL/GenBank/DDBJ databases">
        <authorList>
            <person name="Rodrigo-Torres L."/>
            <person name="Arahal R.D."/>
            <person name="Lucena T."/>
        </authorList>
    </citation>
    <scope>NUCLEOTIDE SEQUENCE [LARGE SCALE GENOMIC DNA]</scope>
    <source>
        <strain evidence="13">CECT 7878</strain>
    </source>
</reference>
<keyword evidence="5 9" id="KW-0547">Nucleotide-binding</keyword>
<dbReference type="Proteomes" id="UP000188276">
    <property type="component" value="Unassembled WGS sequence"/>
</dbReference>
<feature type="domain" description="CobB/CobQ-like glutamine amidotransferase" evidence="11">
    <location>
        <begin position="263"/>
        <end position="454"/>
    </location>
</feature>
<comment type="similarity">
    <text evidence="9">Belongs to the CobB/CbiA family.</text>
</comment>
<dbReference type="CDD" id="cd03130">
    <property type="entry name" value="GATase1_CobB"/>
    <property type="match status" value="1"/>
</dbReference>
<feature type="site" description="Increases nucleophilicity of active site Cys" evidence="9">
    <location>
        <position position="448"/>
    </location>
</feature>
<dbReference type="NCBIfam" id="TIGR00379">
    <property type="entry name" value="cobB"/>
    <property type="match status" value="1"/>
</dbReference>
<accession>A0A1R4LTG8</accession>
<evidence type="ECO:0000256" key="7">
    <source>
        <dbReference type="ARBA" id="ARBA00022842"/>
    </source>
</evidence>
<comment type="miscellaneous">
    <text evidence="9">The a and c carboxylates of cobyrinate are activated for nucleophilic attack via formation of a phosphorylated intermediate by ATP. CbiA catalyzes first the amidation of the c-carboxylate, and then that of the a-carboxylate.</text>
</comment>
<proteinExistence type="inferred from homology"/>
<dbReference type="InterPro" id="IPR011698">
    <property type="entry name" value="GATase_3"/>
</dbReference>
<dbReference type="AlphaFoldDB" id="A0A1R4LTG8"/>
<name>A0A1R4LTG8_VIBR1</name>
<dbReference type="UniPathway" id="UPA00148">
    <property type="reaction ID" value="UER00231"/>
</dbReference>
<dbReference type="InterPro" id="IPR029062">
    <property type="entry name" value="Class_I_gatase-like"/>
</dbReference>
<evidence type="ECO:0000256" key="2">
    <source>
        <dbReference type="ARBA" id="ARBA00006205"/>
    </source>
</evidence>
<dbReference type="Pfam" id="PF07685">
    <property type="entry name" value="GATase_3"/>
    <property type="match status" value="1"/>
</dbReference>
<feature type="domain" description="CobQ/CobB/MinD/ParA nucleotide binding" evidence="10">
    <location>
        <begin position="19"/>
        <end position="203"/>
    </location>
</feature>
<comment type="cofactor">
    <cofactor evidence="1 9">
        <name>Mg(2+)</name>
        <dbReference type="ChEBI" id="CHEBI:18420"/>
    </cofactor>
</comment>
<evidence type="ECO:0000259" key="11">
    <source>
        <dbReference type="Pfam" id="PF07685"/>
    </source>
</evidence>
<dbReference type="PANTHER" id="PTHR43873:SF1">
    <property type="entry name" value="COBYRINATE A,C-DIAMIDE SYNTHASE"/>
    <property type="match status" value="1"/>
</dbReference>
<dbReference type="InterPro" id="IPR027417">
    <property type="entry name" value="P-loop_NTPase"/>
</dbReference>
<evidence type="ECO:0000259" key="10">
    <source>
        <dbReference type="Pfam" id="PF01656"/>
    </source>
</evidence>